<feature type="compositionally biased region" description="Polar residues" evidence="1">
    <location>
        <begin position="394"/>
        <end position="407"/>
    </location>
</feature>
<evidence type="ECO:0000313" key="2">
    <source>
        <dbReference type="EMBL" id="KZF25890.1"/>
    </source>
</evidence>
<dbReference type="AlphaFoldDB" id="A0A165J8F9"/>
<organism evidence="2 3">
    <name type="scientific">Xylona heveae (strain CBS 132557 / TC161)</name>
    <dbReference type="NCBI Taxonomy" id="1328760"/>
    <lineage>
        <taxon>Eukaryota</taxon>
        <taxon>Fungi</taxon>
        <taxon>Dikarya</taxon>
        <taxon>Ascomycota</taxon>
        <taxon>Pezizomycotina</taxon>
        <taxon>Xylonomycetes</taxon>
        <taxon>Xylonales</taxon>
        <taxon>Xylonaceae</taxon>
        <taxon>Xylona</taxon>
    </lineage>
</organism>
<dbReference type="OrthoDB" id="5426191at2759"/>
<reference evidence="2 3" key="1">
    <citation type="journal article" date="2016" name="Fungal Biol.">
        <title>The genome of Xylona heveae provides a window into fungal endophytism.</title>
        <authorList>
            <person name="Gazis R."/>
            <person name="Kuo A."/>
            <person name="Riley R."/>
            <person name="LaButti K."/>
            <person name="Lipzen A."/>
            <person name="Lin J."/>
            <person name="Amirebrahimi M."/>
            <person name="Hesse C.N."/>
            <person name="Spatafora J.W."/>
            <person name="Henrissat B."/>
            <person name="Hainaut M."/>
            <person name="Grigoriev I.V."/>
            <person name="Hibbett D.S."/>
        </authorList>
    </citation>
    <scope>NUCLEOTIDE SEQUENCE [LARGE SCALE GENOMIC DNA]</scope>
    <source>
        <strain evidence="2 3">TC161</strain>
    </source>
</reference>
<dbReference type="EMBL" id="KV407454">
    <property type="protein sequence ID" value="KZF25890.1"/>
    <property type="molecule type" value="Genomic_DNA"/>
</dbReference>
<dbReference type="GeneID" id="28896541"/>
<feature type="region of interest" description="Disordered" evidence="1">
    <location>
        <begin position="509"/>
        <end position="562"/>
    </location>
</feature>
<dbReference type="RefSeq" id="XP_018191445.1">
    <property type="nucleotide sequence ID" value="XM_018331404.1"/>
</dbReference>
<proteinExistence type="predicted"/>
<feature type="region of interest" description="Disordered" evidence="1">
    <location>
        <begin position="392"/>
        <end position="426"/>
    </location>
</feature>
<feature type="compositionally biased region" description="Low complexity" evidence="1">
    <location>
        <begin position="169"/>
        <end position="182"/>
    </location>
</feature>
<feature type="compositionally biased region" description="Polar residues" evidence="1">
    <location>
        <begin position="117"/>
        <end position="131"/>
    </location>
</feature>
<keyword evidence="3" id="KW-1185">Reference proteome</keyword>
<dbReference type="InParanoid" id="A0A165J8F9"/>
<gene>
    <name evidence="2" type="ORF">L228DRAFT_242272</name>
</gene>
<dbReference type="OMA" id="TQWNVAT"/>
<feature type="compositionally biased region" description="Polar residues" evidence="1">
    <location>
        <begin position="509"/>
        <end position="535"/>
    </location>
</feature>
<sequence>MSATVQARSLASVTWLAANPPKYLGNSNQAVQQPLILYIARVPGSKDIFLTPLKPRQKVVSAEDVQSCLYYVHVDREEDELLSQPYEQTDKKKDPITPLEELQEELDELYYEFCGASSSGDQGTIQNQQRSPVKRKPVGGSANSPAPSKPSPLAPHGENQTRRPLGPRPFLSQSETSSSPLPSDSPPRIQRRPVRPLSEDNHHAAGGPLSTFTENGKDDALLSKDPRGFQDELRAAQPPSLPPRNVNAPEVAPRYPIRRSISGRPQNGISLTLIRRDPGSGSQWNVGRVTVPSVSRQSKRENLAHNIEEGNETRQSIGIEITNTGYNKFAHQDDRFASPRPSMERGLSGTIPRAAAADGSVNMPTPGDSPGNNFYRTLQLEEAEPWRQKVASVVRSNSQRNSLSLPSTYGEDPYAPRDSRSLENVVSNKNRFSHDYAREPRRDRSSSFSRSYTFLSPWNGWCRFSTGLSGGNLKCRHDLVASNTGVPISSTIVSELRFNLPSAAAAKSNLSSPTKSFLPSTMTASDASQKRSSLFSARRHRKSNSYDPSISRHLDSSSLVPADRDESERLDLSLGQELAGGGFGGKQAKLGKLIIENEGSKMLDLLVAANIGLWWKVYDRLVDPVG</sequence>
<name>A0A165J8F9_XYLHT</name>
<feature type="compositionally biased region" description="Basic and acidic residues" evidence="1">
    <location>
        <begin position="215"/>
        <end position="234"/>
    </location>
</feature>
<dbReference type="STRING" id="1328760.A0A165J8F9"/>
<feature type="region of interest" description="Disordered" evidence="1">
    <location>
        <begin position="117"/>
        <end position="251"/>
    </location>
</feature>
<evidence type="ECO:0000313" key="3">
    <source>
        <dbReference type="Proteomes" id="UP000076632"/>
    </source>
</evidence>
<evidence type="ECO:0000256" key="1">
    <source>
        <dbReference type="SAM" id="MobiDB-lite"/>
    </source>
</evidence>
<dbReference type="Proteomes" id="UP000076632">
    <property type="component" value="Unassembled WGS sequence"/>
</dbReference>
<accession>A0A165J8F9</accession>
<protein>
    <submittedName>
        <fullName evidence="2">Uncharacterized protein</fullName>
    </submittedName>
</protein>